<keyword evidence="4 7" id="KW-0597">Phosphoprotein</keyword>
<dbReference type="GO" id="GO:0005886">
    <property type="term" value="C:plasma membrane"/>
    <property type="evidence" value="ECO:0007669"/>
    <property type="project" value="UniProtKB-SubCell"/>
</dbReference>
<dbReference type="Gene3D" id="3.40.50.2300">
    <property type="match status" value="1"/>
</dbReference>
<dbReference type="InterPro" id="IPR001789">
    <property type="entry name" value="Sig_transdc_resp-reg_receiver"/>
</dbReference>
<comment type="caution">
    <text evidence="12">The sequence shown here is derived from an EMBL/GenBank/DDBJ whole genome shotgun (WGS) entry which is preliminary data.</text>
</comment>
<dbReference type="Proteomes" id="UP000228593">
    <property type="component" value="Unassembled WGS sequence"/>
</dbReference>
<dbReference type="Pfam" id="PF08447">
    <property type="entry name" value="PAS_3"/>
    <property type="match status" value="1"/>
</dbReference>
<dbReference type="Pfam" id="PF02518">
    <property type="entry name" value="HATPase_c"/>
    <property type="match status" value="1"/>
</dbReference>
<dbReference type="SUPFAM" id="SSF55785">
    <property type="entry name" value="PYP-like sensor domain (PAS domain)"/>
    <property type="match status" value="2"/>
</dbReference>
<dbReference type="Pfam" id="PF08448">
    <property type="entry name" value="PAS_4"/>
    <property type="match status" value="1"/>
</dbReference>
<feature type="domain" description="PAC" evidence="11">
    <location>
        <begin position="222"/>
        <end position="276"/>
    </location>
</feature>
<dbReference type="Gene3D" id="1.10.287.130">
    <property type="match status" value="1"/>
</dbReference>
<feature type="domain" description="PAC" evidence="11">
    <location>
        <begin position="92"/>
        <end position="146"/>
    </location>
</feature>
<dbReference type="InterPro" id="IPR036097">
    <property type="entry name" value="HisK_dim/P_sf"/>
</dbReference>
<dbReference type="PROSITE" id="PS50110">
    <property type="entry name" value="RESPONSE_REGULATORY"/>
    <property type="match status" value="1"/>
</dbReference>
<feature type="region of interest" description="Disordered" evidence="8">
    <location>
        <begin position="1"/>
        <end position="23"/>
    </location>
</feature>
<dbReference type="Gene3D" id="3.30.450.20">
    <property type="entry name" value="PAS domain"/>
    <property type="match status" value="2"/>
</dbReference>
<dbReference type="SUPFAM" id="SSF55874">
    <property type="entry name" value="ATPase domain of HSP90 chaperone/DNA topoisomerase II/histidine kinase"/>
    <property type="match status" value="1"/>
</dbReference>
<dbReference type="InterPro" id="IPR035965">
    <property type="entry name" value="PAS-like_dom_sf"/>
</dbReference>
<dbReference type="PROSITE" id="PS50109">
    <property type="entry name" value="HIS_KIN"/>
    <property type="match status" value="1"/>
</dbReference>
<dbReference type="InterPro" id="IPR013655">
    <property type="entry name" value="PAS_fold_3"/>
</dbReference>
<organism evidence="12 13">
    <name type="scientific">Massilia psychrophila</name>
    <dbReference type="NCBI Taxonomy" id="1603353"/>
    <lineage>
        <taxon>Bacteria</taxon>
        <taxon>Pseudomonadati</taxon>
        <taxon>Pseudomonadota</taxon>
        <taxon>Betaproteobacteria</taxon>
        <taxon>Burkholderiales</taxon>
        <taxon>Oxalobacteraceae</taxon>
        <taxon>Telluria group</taxon>
        <taxon>Massilia</taxon>
    </lineage>
</organism>
<evidence type="ECO:0000256" key="7">
    <source>
        <dbReference type="PROSITE-ProRule" id="PRU00169"/>
    </source>
</evidence>
<dbReference type="EMBL" id="PDOB01000011">
    <property type="protein sequence ID" value="PIL40148.1"/>
    <property type="molecule type" value="Genomic_DNA"/>
</dbReference>
<dbReference type="Pfam" id="PF00512">
    <property type="entry name" value="HisKA"/>
    <property type="match status" value="1"/>
</dbReference>
<dbReference type="Gene3D" id="3.30.565.10">
    <property type="entry name" value="Histidine kinase-like ATPase, C-terminal domain"/>
    <property type="match status" value="1"/>
</dbReference>
<dbReference type="OrthoDB" id="8552871at2"/>
<dbReference type="RefSeq" id="WP_099915728.1">
    <property type="nucleotide sequence ID" value="NZ_BMHS01000006.1"/>
</dbReference>
<feature type="modified residue" description="4-aspartylphosphate" evidence="7">
    <location>
        <position position="577"/>
    </location>
</feature>
<keyword evidence="5" id="KW-0808">Transferase</keyword>
<dbReference type="CDD" id="cd17580">
    <property type="entry name" value="REC_2_DhkD-like"/>
    <property type="match status" value="1"/>
</dbReference>
<dbReference type="PRINTS" id="PR00344">
    <property type="entry name" value="BCTRLSENSOR"/>
</dbReference>
<sequence length="647" mass="69585">MDSTTSPDPTQDVKAPSTSGGAINMDWAFEQSPDCIKIMGGDGSLQAMNRNGQCAMEIDDFNAVKGELWPAFWPASARPKLAAAMARALRGESGHFNAFCPTAKGTPKWWDVLVTPIMGSDGKVANLLTVSRDITEVHRAVEQQLELAARLKFALEVAQFGEWDLDLETLAVTRTLRHDQCFGYTEAAPAWTVDIMLEHVHPADRARVHAALLAAFDGSQPVRFEARVVWPDSSIHWISSHGSLFRNIDSDGRADRLIGFVCDITERMRTTEALENASRNKDEFLAMLAHELRNPLAPISAAAQILTMGRADAALTRKAGAIIERQARHMNRLLDDLLDTSRVTHGLVALNMTRLDLKRVVAEAIEQARPMIEDCRHRFTVRLDPAPAFVMGDDKRLVQVVANLLNNAAKYTPRGGNLALEVACDGATARITVTDDGIGMAPDTLGKAFELFSQAARSSDRATGGLGLGLALVKSLVERHRGAVSAQSGGKGCGSQLVVTLPLLAAQARMAPSRQDKADAAPVDGALCLLIVDDNRDAAETLGMVLGAMGHDIHVAFGGHDALARVAAIRPDACLLDVGLPDMNGYELARRLRALPATRDAAMIAITGYGSKSDREHSAGAGIGHHLTKPVDTDQLSRLLAQITAKA</sequence>
<comment type="subcellular location">
    <subcellularLocation>
        <location evidence="2">Cell inner membrane</location>
        <topology evidence="2">Multi-pass membrane protein</topology>
    </subcellularLocation>
</comment>
<dbReference type="SMART" id="SM00387">
    <property type="entry name" value="HATPase_c"/>
    <property type="match status" value="1"/>
</dbReference>
<dbReference type="GO" id="GO:0000155">
    <property type="term" value="F:phosphorelay sensor kinase activity"/>
    <property type="evidence" value="ECO:0007669"/>
    <property type="project" value="InterPro"/>
</dbReference>
<dbReference type="InterPro" id="IPR011006">
    <property type="entry name" value="CheY-like_superfamily"/>
</dbReference>
<dbReference type="PROSITE" id="PS50113">
    <property type="entry name" value="PAC"/>
    <property type="match status" value="2"/>
</dbReference>
<dbReference type="FunFam" id="3.30.565.10:FF:000006">
    <property type="entry name" value="Sensor histidine kinase WalK"/>
    <property type="match status" value="1"/>
</dbReference>
<dbReference type="SUPFAM" id="SSF47384">
    <property type="entry name" value="Homodimeric domain of signal transducing histidine kinase"/>
    <property type="match status" value="1"/>
</dbReference>
<dbReference type="SMART" id="SM00086">
    <property type="entry name" value="PAC"/>
    <property type="match status" value="2"/>
</dbReference>
<dbReference type="Pfam" id="PF00072">
    <property type="entry name" value="Response_reg"/>
    <property type="match status" value="1"/>
</dbReference>
<dbReference type="EC" id="2.7.13.3" evidence="3"/>
<dbReference type="AlphaFoldDB" id="A0A2G8T391"/>
<keyword evidence="13" id="KW-1185">Reference proteome</keyword>
<evidence type="ECO:0000256" key="4">
    <source>
        <dbReference type="ARBA" id="ARBA00022553"/>
    </source>
</evidence>
<dbReference type="InterPro" id="IPR013656">
    <property type="entry name" value="PAS_4"/>
</dbReference>
<feature type="domain" description="Response regulatory" evidence="10">
    <location>
        <begin position="528"/>
        <end position="644"/>
    </location>
</feature>
<evidence type="ECO:0000259" key="9">
    <source>
        <dbReference type="PROSITE" id="PS50109"/>
    </source>
</evidence>
<dbReference type="InterPro" id="IPR001610">
    <property type="entry name" value="PAC"/>
</dbReference>
<evidence type="ECO:0000259" key="10">
    <source>
        <dbReference type="PROSITE" id="PS50110"/>
    </source>
</evidence>
<dbReference type="Gene3D" id="2.10.70.100">
    <property type="match status" value="1"/>
</dbReference>
<reference evidence="12 13" key="1">
    <citation type="submission" date="2017-10" db="EMBL/GenBank/DDBJ databases">
        <title>Massilia psychrophilum sp. nov., a novel purple-pigmented bacterium isolated from Tianshan glacier, Xinjiang Municipality, China.</title>
        <authorList>
            <person name="Wang H."/>
        </authorList>
    </citation>
    <scope>NUCLEOTIDE SEQUENCE [LARGE SCALE GENOMIC DNA]</scope>
    <source>
        <strain evidence="12 13">JCM 30813</strain>
    </source>
</reference>
<dbReference type="PANTHER" id="PTHR43547">
    <property type="entry name" value="TWO-COMPONENT HISTIDINE KINASE"/>
    <property type="match status" value="1"/>
</dbReference>
<protein>
    <recommendedName>
        <fullName evidence="3">histidine kinase</fullName>
        <ecNumber evidence="3">2.7.13.3</ecNumber>
    </recommendedName>
</protein>
<dbReference type="InterPro" id="IPR003661">
    <property type="entry name" value="HisK_dim/P_dom"/>
</dbReference>
<dbReference type="CDD" id="cd00075">
    <property type="entry name" value="HATPase"/>
    <property type="match status" value="1"/>
</dbReference>
<evidence type="ECO:0000256" key="2">
    <source>
        <dbReference type="ARBA" id="ARBA00004429"/>
    </source>
</evidence>
<evidence type="ECO:0000256" key="8">
    <source>
        <dbReference type="SAM" id="MobiDB-lite"/>
    </source>
</evidence>
<comment type="catalytic activity">
    <reaction evidence="1">
        <text>ATP + protein L-histidine = ADP + protein N-phospho-L-histidine.</text>
        <dbReference type="EC" id="2.7.13.3"/>
    </reaction>
</comment>
<evidence type="ECO:0000256" key="5">
    <source>
        <dbReference type="ARBA" id="ARBA00022679"/>
    </source>
</evidence>
<evidence type="ECO:0000256" key="3">
    <source>
        <dbReference type="ARBA" id="ARBA00012438"/>
    </source>
</evidence>
<dbReference type="CDD" id="cd00130">
    <property type="entry name" value="PAS"/>
    <property type="match status" value="1"/>
</dbReference>
<accession>A0A2G8T391</accession>
<dbReference type="SMART" id="SM00448">
    <property type="entry name" value="REC"/>
    <property type="match status" value="1"/>
</dbReference>
<dbReference type="InterPro" id="IPR000700">
    <property type="entry name" value="PAS-assoc_C"/>
</dbReference>
<dbReference type="InterPro" id="IPR000014">
    <property type="entry name" value="PAS"/>
</dbReference>
<dbReference type="CDD" id="cd00082">
    <property type="entry name" value="HisKA"/>
    <property type="match status" value="1"/>
</dbReference>
<dbReference type="InterPro" id="IPR005467">
    <property type="entry name" value="His_kinase_dom"/>
</dbReference>
<feature type="domain" description="Histidine kinase" evidence="9">
    <location>
        <begin position="287"/>
        <end position="505"/>
    </location>
</feature>
<evidence type="ECO:0000313" key="12">
    <source>
        <dbReference type="EMBL" id="PIL40148.1"/>
    </source>
</evidence>
<name>A0A2G8T391_9BURK</name>
<dbReference type="InterPro" id="IPR036890">
    <property type="entry name" value="HATPase_C_sf"/>
</dbReference>
<evidence type="ECO:0000256" key="1">
    <source>
        <dbReference type="ARBA" id="ARBA00000085"/>
    </source>
</evidence>
<keyword evidence="6" id="KW-0418">Kinase</keyword>
<dbReference type="SMART" id="SM00388">
    <property type="entry name" value="HisKA"/>
    <property type="match status" value="1"/>
</dbReference>
<dbReference type="SUPFAM" id="SSF52172">
    <property type="entry name" value="CheY-like"/>
    <property type="match status" value="1"/>
</dbReference>
<evidence type="ECO:0000256" key="6">
    <source>
        <dbReference type="ARBA" id="ARBA00022777"/>
    </source>
</evidence>
<dbReference type="InterPro" id="IPR004358">
    <property type="entry name" value="Sig_transdc_His_kin-like_C"/>
</dbReference>
<evidence type="ECO:0000313" key="13">
    <source>
        <dbReference type="Proteomes" id="UP000228593"/>
    </source>
</evidence>
<dbReference type="InterPro" id="IPR003594">
    <property type="entry name" value="HATPase_dom"/>
</dbReference>
<gene>
    <name evidence="12" type="ORF">CR103_09385</name>
</gene>
<evidence type="ECO:0000259" key="11">
    <source>
        <dbReference type="PROSITE" id="PS50113"/>
    </source>
</evidence>
<dbReference type="PANTHER" id="PTHR43547:SF2">
    <property type="entry name" value="HYBRID SIGNAL TRANSDUCTION HISTIDINE KINASE C"/>
    <property type="match status" value="1"/>
</dbReference>
<proteinExistence type="predicted"/>